<dbReference type="InterPro" id="IPR032466">
    <property type="entry name" value="Metal_Hydrolase"/>
</dbReference>
<dbReference type="Proteomes" id="UP000629468">
    <property type="component" value="Unassembled WGS sequence"/>
</dbReference>
<feature type="domain" description="Amidohydrolase-related" evidence="1">
    <location>
        <begin position="175"/>
        <end position="360"/>
    </location>
</feature>
<proteinExistence type="predicted"/>
<dbReference type="Pfam" id="PF04909">
    <property type="entry name" value="Amidohydro_2"/>
    <property type="match status" value="1"/>
</dbReference>
<dbReference type="AlphaFoldDB" id="A0A8H7C030"/>
<reference evidence="2 3" key="1">
    <citation type="journal article" name="Sci. Rep.">
        <title>Telomere-to-telomere assembled and centromere annotated genomes of the two main subspecies of the button mushroom Agaricus bisporus reveal especially polymorphic chromosome ends.</title>
        <authorList>
            <person name="Sonnenberg A.S.M."/>
            <person name="Sedaghat-Telgerd N."/>
            <person name="Lavrijssen B."/>
            <person name="Ohm R.A."/>
            <person name="Hendrickx P.M."/>
            <person name="Scholtmeijer K."/>
            <person name="Baars J.J.P."/>
            <person name="van Peer A."/>
        </authorList>
    </citation>
    <scope>NUCLEOTIDE SEQUENCE [LARGE SCALE GENOMIC DNA]</scope>
    <source>
        <strain evidence="2 3">H119_p4</strain>
    </source>
</reference>
<dbReference type="InterPro" id="IPR006680">
    <property type="entry name" value="Amidohydro-rel"/>
</dbReference>
<name>A0A8H7C030_AGABI</name>
<dbReference type="EMBL" id="JABXXO010000016">
    <property type="protein sequence ID" value="KAF7759768.1"/>
    <property type="molecule type" value="Genomic_DNA"/>
</dbReference>
<dbReference type="PANTHER" id="PTHR43383:SF2">
    <property type="entry name" value="AMIDOHYDROLASE 2 FAMILY PROTEIN"/>
    <property type="match status" value="1"/>
</dbReference>
<dbReference type="Gene3D" id="3.20.20.140">
    <property type="entry name" value="Metal-dependent hydrolases"/>
    <property type="match status" value="1"/>
</dbReference>
<protein>
    <recommendedName>
        <fullName evidence="1">Amidohydrolase-related domain-containing protein</fullName>
    </recommendedName>
</protein>
<evidence type="ECO:0000259" key="1">
    <source>
        <dbReference type="Pfam" id="PF04909"/>
    </source>
</evidence>
<sequence length="410" mass="46154">MKIPADKFPALHKAALTFPAIDNHAHPLLREQNRNDFPYEGVISEASGKALKDAPHTLACFRAIPQLAKLLDLPKTATWDDVKAARSTCNYQDLCEKSFKDSAIQTMLIDDDLDDHGVIHDIAWHDQFLKDASRRIVRVEVLAEQILRELLEPHLMTDTLNVVPILADFTTALRAALIRHAKDPNVAGFKSIVCYRTGLDVSMYSSQAGLKFSLLDVFKMLQMENKIRLAHKDLNDLVVRTTLDIAGEFQKPVQFHTGLGDSDINLIFSSPARLQQVIKNYSRTIFVLLHSSYPYSREAGYLASVYPNVYLDFGEVFPLVSLQGQKSILHQLLELTPTTKLLWSTDGHYWPENYYLANLQSREVIYEVLGEIIEAGNLTEAETVTIVENVLFHTSNTLYGLGLTPWDGTS</sequence>
<dbReference type="SUPFAM" id="SSF51556">
    <property type="entry name" value="Metallo-dependent hydrolases"/>
    <property type="match status" value="1"/>
</dbReference>
<gene>
    <name evidence="2" type="ORF">Agabi119p4_11463</name>
</gene>
<dbReference type="PANTHER" id="PTHR43383">
    <property type="entry name" value="NODULIN 6"/>
    <property type="match status" value="1"/>
</dbReference>
<accession>A0A8H7C030</accession>
<evidence type="ECO:0000313" key="3">
    <source>
        <dbReference type="Proteomes" id="UP000629468"/>
    </source>
</evidence>
<comment type="caution">
    <text evidence="2">The sequence shown here is derived from an EMBL/GenBank/DDBJ whole genome shotgun (WGS) entry which is preliminary data.</text>
</comment>
<evidence type="ECO:0000313" key="2">
    <source>
        <dbReference type="EMBL" id="KAF7759768.1"/>
    </source>
</evidence>
<organism evidence="2 3">
    <name type="scientific">Agaricus bisporus var. burnettii</name>
    <dbReference type="NCBI Taxonomy" id="192524"/>
    <lineage>
        <taxon>Eukaryota</taxon>
        <taxon>Fungi</taxon>
        <taxon>Dikarya</taxon>
        <taxon>Basidiomycota</taxon>
        <taxon>Agaricomycotina</taxon>
        <taxon>Agaricomycetes</taxon>
        <taxon>Agaricomycetidae</taxon>
        <taxon>Agaricales</taxon>
        <taxon>Agaricineae</taxon>
        <taxon>Agaricaceae</taxon>
        <taxon>Agaricus</taxon>
    </lineage>
</organism>
<dbReference type="GO" id="GO:0016787">
    <property type="term" value="F:hydrolase activity"/>
    <property type="evidence" value="ECO:0007669"/>
    <property type="project" value="InterPro"/>
</dbReference>